<keyword evidence="4" id="KW-1185">Reference proteome</keyword>
<sequence>MSMLRKSILTVAVVGTGLGSLAGIASAHESAPAQGCSNAAEAASENSSGDSLGDTTGGAQDLGLSNTCDILNGNEILSGNNVATALGTITNGDTTDITRSSTVTDTSSDTTTVTPAPAGDGGGLPDLS</sequence>
<evidence type="ECO:0000313" key="3">
    <source>
        <dbReference type="EMBL" id="MEJ2868210.1"/>
    </source>
</evidence>
<accession>A0ABU8MLL0</accession>
<gene>
    <name evidence="3" type="ORF">WCD74_10565</name>
</gene>
<organism evidence="3 4">
    <name type="scientific">Actinomycetospora aurantiaca</name>
    <dbReference type="NCBI Taxonomy" id="3129233"/>
    <lineage>
        <taxon>Bacteria</taxon>
        <taxon>Bacillati</taxon>
        <taxon>Actinomycetota</taxon>
        <taxon>Actinomycetes</taxon>
        <taxon>Pseudonocardiales</taxon>
        <taxon>Pseudonocardiaceae</taxon>
        <taxon>Actinomycetospora</taxon>
    </lineage>
</organism>
<evidence type="ECO:0008006" key="5">
    <source>
        <dbReference type="Google" id="ProtNLM"/>
    </source>
</evidence>
<feature type="compositionally biased region" description="Low complexity" evidence="1">
    <location>
        <begin position="37"/>
        <end position="58"/>
    </location>
</feature>
<proteinExistence type="predicted"/>
<feature type="compositionally biased region" description="Gly residues" evidence="1">
    <location>
        <begin position="119"/>
        <end position="128"/>
    </location>
</feature>
<feature type="chain" id="PRO_5045452444" description="DUF320 domain-containing protein" evidence="2">
    <location>
        <begin position="28"/>
        <end position="128"/>
    </location>
</feature>
<keyword evidence="2" id="KW-0732">Signal</keyword>
<evidence type="ECO:0000256" key="1">
    <source>
        <dbReference type="SAM" id="MobiDB-lite"/>
    </source>
</evidence>
<feature type="compositionally biased region" description="Low complexity" evidence="1">
    <location>
        <begin position="88"/>
        <end position="118"/>
    </location>
</feature>
<reference evidence="3 4" key="1">
    <citation type="submission" date="2024-03" db="EMBL/GenBank/DDBJ databases">
        <title>Actinomycetospora sp. OC33-EN08, a novel actinomycete isolated from wild orchid (Aerides multiflora).</title>
        <authorList>
            <person name="Suriyachadkun C."/>
        </authorList>
    </citation>
    <scope>NUCLEOTIDE SEQUENCE [LARGE SCALE GENOMIC DNA]</scope>
    <source>
        <strain evidence="3 4">OC33-EN08</strain>
    </source>
</reference>
<dbReference type="EMBL" id="JBBEGN010000004">
    <property type="protein sequence ID" value="MEJ2868210.1"/>
    <property type="molecule type" value="Genomic_DNA"/>
</dbReference>
<feature type="signal peptide" evidence="2">
    <location>
        <begin position="1"/>
        <end position="27"/>
    </location>
</feature>
<evidence type="ECO:0000313" key="4">
    <source>
        <dbReference type="Proteomes" id="UP001385809"/>
    </source>
</evidence>
<comment type="caution">
    <text evidence="3">The sequence shown here is derived from an EMBL/GenBank/DDBJ whole genome shotgun (WGS) entry which is preliminary data.</text>
</comment>
<name>A0ABU8MLL0_9PSEU</name>
<evidence type="ECO:0000256" key="2">
    <source>
        <dbReference type="SAM" id="SignalP"/>
    </source>
</evidence>
<dbReference type="RefSeq" id="WP_337694822.1">
    <property type="nucleotide sequence ID" value="NZ_JBBEGN010000004.1"/>
</dbReference>
<feature type="region of interest" description="Disordered" evidence="1">
    <location>
        <begin position="29"/>
        <end position="59"/>
    </location>
</feature>
<feature type="region of interest" description="Disordered" evidence="1">
    <location>
        <begin position="88"/>
        <end position="128"/>
    </location>
</feature>
<protein>
    <recommendedName>
        <fullName evidence="5">DUF320 domain-containing protein</fullName>
    </recommendedName>
</protein>
<dbReference type="Proteomes" id="UP001385809">
    <property type="component" value="Unassembled WGS sequence"/>
</dbReference>